<feature type="compositionally biased region" description="Basic and acidic residues" evidence="1">
    <location>
        <begin position="192"/>
        <end position="209"/>
    </location>
</feature>
<dbReference type="InParanoid" id="A0A3N4LCE8"/>
<feature type="compositionally biased region" description="Polar residues" evidence="1">
    <location>
        <begin position="527"/>
        <end position="546"/>
    </location>
</feature>
<proteinExistence type="predicted"/>
<evidence type="ECO:0000313" key="3">
    <source>
        <dbReference type="Proteomes" id="UP000267821"/>
    </source>
</evidence>
<feature type="region of interest" description="Disordered" evidence="1">
    <location>
        <begin position="1"/>
        <end position="103"/>
    </location>
</feature>
<reference evidence="2 3" key="1">
    <citation type="journal article" date="2018" name="Nat. Ecol. Evol.">
        <title>Pezizomycetes genomes reveal the molecular basis of ectomycorrhizal truffle lifestyle.</title>
        <authorList>
            <person name="Murat C."/>
            <person name="Payen T."/>
            <person name="Noel B."/>
            <person name="Kuo A."/>
            <person name="Morin E."/>
            <person name="Chen J."/>
            <person name="Kohler A."/>
            <person name="Krizsan K."/>
            <person name="Balestrini R."/>
            <person name="Da Silva C."/>
            <person name="Montanini B."/>
            <person name="Hainaut M."/>
            <person name="Levati E."/>
            <person name="Barry K.W."/>
            <person name="Belfiori B."/>
            <person name="Cichocki N."/>
            <person name="Clum A."/>
            <person name="Dockter R.B."/>
            <person name="Fauchery L."/>
            <person name="Guy J."/>
            <person name="Iotti M."/>
            <person name="Le Tacon F."/>
            <person name="Lindquist E.A."/>
            <person name="Lipzen A."/>
            <person name="Malagnac F."/>
            <person name="Mello A."/>
            <person name="Molinier V."/>
            <person name="Miyauchi S."/>
            <person name="Poulain J."/>
            <person name="Riccioni C."/>
            <person name="Rubini A."/>
            <person name="Sitrit Y."/>
            <person name="Splivallo R."/>
            <person name="Traeger S."/>
            <person name="Wang M."/>
            <person name="Zifcakova L."/>
            <person name="Wipf D."/>
            <person name="Zambonelli A."/>
            <person name="Paolocci F."/>
            <person name="Nowrousian M."/>
            <person name="Ottonello S."/>
            <person name="Baldrian P."/>
            <person name="Spatafora J.W."/>
            <person name="Henrissat B."/>
            <person name="Nagy L.G."/>
            <person name="Aury J.M."/>
            <person name="Wincker P."/>
            <person name="Grigoriev I.V."/>
            <person name="Bonfante P."/>
            <person name="Martin F.M."/>
        </authorList>
    </citation>
    <scope>NUCLEOTIDE SEQUENCE [LARGE SCALE GENOMIC DNA]</scope>
    <source>
        <strain evidence="2 3">ATCC MYA-4762</strain>
    </source>
</reference>
<protein>
    <submittedName>
        <fullName evidence="2">Uncharacterized protein</fullName>
    </submittedName>
</protein>
<feature type="compositionally biased region" description="Basic residues" evidence="1">
    <location>
        <begin position="147"/>
        <end position="157"/>
    </location>
</feature>
<dbReference type="Proteomes" id="UP000267821">
    <property type="component" value="Unassembled WGS sequence"/>
</dbReference>
<dbReference type="AlphaFoldDB" id="A0A3N4LCE8"/>
<feature type="compositionally biased region" description="Polar residues" evidence="1">
    <location>
        <begin position="30"/>
        <end position="41"/>
    </location>
</feature>
<feature type="region of interest" description="Disordered" evidence="1">
    <location>
        <begin position="143"/>
        <end position="217"/>
    </location>
</feature>
<feature type="region of interest" description="Disordered" evidence="1">
    <location>
        <begin position="515"/>
        <end position="548"/>
    </location>
</feature>
<evidence type="ECO:0000313" key="2">
    <source>
        <dbReference type="EMBL" id="RPB20366.1"/>
    </source>
</evidence>
<evidence type="ECO:0000256" key="1">
    <source>
        <dbReference type="SAM" id="MobiDB-lite"/>
    </source>
</evidence>
<feature type="compositionally biased region" description="Basic and acidic residues" evidence="1">
    <location>
        <begin position="55"/>
        <end position="67"/>
    </location>
</feature>
<name>A0A3N4LCE8_9PEZI</name>
<feature type="compositionally biased region" description="Polar residues" evidence="1">
    <location>
        <begin position="181"/>
        <end position="190"/>
    </location>
</feature>
<feature type="region of interest" description="Disordered" evidence="1">
    <location>
        <begin position="571"/>
        <end position="594"/>
    </location>
</feature>
<sequence length="769" mass="86615">MSSRLHTHSKLPKPKISLNRSPQRPKASARRQTNNYITPLSKTLGRNIVPASPKDPPKRGRYLDESNRPGQKPAKPHHRRPNLCGVSLPSAAGSTPQPASSFESPLMAELREQYNKTPSPERLLPRPAMVRFAAIADYVSPLESKQQHQRQQQHLRSRLPVQGTATDSLPPRKLFGRRDAAQSQPLIQSNPRRREVTTSRDMGRDKEEAGSSPVVTSEEALTPMYFTMQYKNSRSHILGPDDDIPLQGLSLAAVQNHDIHDGYKRKVSSRFQRPEANVVETGYLQVDEPRNKPMQDEYRTDLVAQQHHNGQEATLESHIRAQGRLSEDQPISQVEQTRSTTNQQLRLMRRPRNQTCSLRATTEGSPLVEEYTYSHCVESKCSPQAASKSNVSLPGKQASKSLGYIRNLGTRNFSWGNNTSKVANKIEEGGATQVVEKEKRIFMKRTGTVLEKVRKFEALGSGIPKDLQQPKTTYPPLATSGADLLDDKPSGPVLKGWYSNSKLNLRQYFQGKGKELPSEDIAPPLGPSTTQRRQSCAGTEQSNIYNPKTPGVVRRRVSEATENLKLPVSKGYRKKSNPEETYKYQNPDGGRFPPWPTNNSLEMVRKSPVKTCGSSMIDATHRKTDMSLLPLSRETRAGPQSIVRLLRSDAPEGIGSHINDITPNIEPLEWRCSTAYWAGRFSTMRDIMRQEILAMENPSLVCVDDWHQDFVEAVFKRLFASTMEQFSTPNGASYSEENLAYLREYQKKTMEVVAIKARKRRREIQPGER</sequence>
<dbReference type="EMBL" id="ML121573">
    <property type="protein sequence ID" value="RPB20366.1"/>
    <property type="molecule type" value="Genomic_DNA"/>
</dbReference>
<feature type="compositionally biased region" description="Basic residues" evidence="1">
    <location>
        <begin position="1"/>
        <end position="13"/>
    </location>
</feature>
<keyword evidence="3" id="KW-1185">Reference proteome</keyword>
<feature type="compositionally biased region" description="Polar residues" evidence="1">
    <location>
        <begin position="92"/>
        <end position="103"/>
    </location>
</feature>
<gene>
    <name evidence="2" type="ORF">L211DRAFT_525219</name>
</gene>
<accession>A0A3N4LCE8</accession>
<organism evidence="2 3">
    <name type="scientific">Terfezia boudieri ATCC MYA-4762</name>
    <dbReference type="NCBI Taxonomy" id="1051890"/>
    <lineage>
        <taxon>Eukaryota</taxon>
        <taxon>Fungi</taxon>
        <taxon>Dikarya</taxon>
        <taxon>Ascomycota</taxon>
        <taxon>Pezizomycotina</taxon>
        <taxon>Pezizomycetes</taxon>
        <taxon>Pezizales</taxon>
        <taxon>Pezizaceae</taxon>
        <taxon>Terfezia</taxon>
    </lineage>
</organism>
<dbReference type="OrthoDB" id="5339015at2759"/>